<comment type="caution">
    <text evidence="2">The sequence shown here is derived from an EMBL/GenBank/DDBJ whole genome shotgun (WGS) entry which is preliminary data.</text>
</comment>
<gene>
    <name evidence="2" type="ORF">GEV33_011351</name>
</gene>
<dbReference type="AlphaFoldDB" id="A0A8J6HCB0"/>
<evidence type="ECO:0000313" key="3">
    <source>
        <dbReference type="Proteomes" id="UP000719412"/>
    </source>
</evidence>
<organism evidence="2 3">
    <name type="scientific">Tenebrio molitor</name>
    <name type="common">Yellow mealworm beetle</name>
    <dbReference type="NCBI Taxonomy" id="7067"/>
    <lineage>
        <taxon>Eukaryota</taxon>
        <taxon>Metazoa</taxon>
        <taxon>Ecdysozoa</taxon>
        <taxon>Arthropoda</taxon>
        <taxon>Hexapoda</taxon>
        <taxon>Insecta</taxon>
        <taxon>Pterygota</taxon>
        <taxon>Neoptera</taxon>
        <taxon>Endopterygota</taxon>
        <taxon>Coleoptera</taxon>
        <taxon>Polyphaga</taxon>
        <taxon>Cucujiformia</taxon>
        <taxon>Tenebrionidae</taxon>
        <taxon>Tenebrio</taxon>
    </lineage>
</organism>
<reference evidence="2" key="2">
    <citation type="submission" date="2021-08" db="EMBL/GenBank/DDBJ databases">
        <authorList>
            <person name="Eriksson T."/>
        </authorList>
    </citation>
    <scope>NUCLEOTIDE SEQUENCE</scope>
    <source>
        <strain evidence="2">Stoneville</strain>
        <tissue evidence="2">Whole head</tissue>
    </source>
</reference>
<evidence type="ECO:0000256" key="1">
    <source>
        <dbReference type="SAM" id="MobiDB-lite"/>
    </source>
</evidence>
<dbReference type="Proteomes" id="UP000719412">
    <property type="component" value="Unassembled WGS sequence"/>
</dbReference>
<proteinExistence type="predicted"/>
<feature type="region of interest" description="Disordered" evidence="1">
    <location>
        <begin position="140"/>
        <end position="171"/>
    </location>
</feature>
<dbReference type="EMBL" id="JABDTM020026803">
    <property type="protein sequence ID" value="KAH0811442.1"/>
    <property type="molecule type" value="Genomic_DNA"/>
</dbReference>
<reference evidence="2" key="1">
    <citation type="journal article" date="2020" name="J Insects Food Feed">
        <title>The yellow mealworm (Tenebrio molitor) genome: a resource for the emerging insects as food and feed industry.</title>
        <authorList>
            <person name="Eriksson T."/>
            <person name="Andere A."/>
            <person name="Kelstrup H."/>
            <person name="Emery V."/>
            <person name="Picard C."/>
        </authorList>
    </citation>
    <scope>NUCLEOTIDE SEQUENCE</scope>
    <source>
        <strain evidence="2">Stoneville</strain>
        <tissue evidence="2">Whole head</tissue>
    </source>
</reference>
<keyword evidence="3" id="KW-1185">Reference proteome</keyword>
<evidence type="ECO:0000313" key="2">
    <source>
        <dbReference type="EMBL" id="KAH0811442.1"/>
    </source>
</evidence>
<protein>
    <submittedName>
        <fullName evidence="2">Uncharacterized protein</fullName>
    </submittedName>
</protein>
<sequence length="424" mass="47665">MERLRERPDREGDTIYDFLDPRKKLDVGGNPQGRVWCLCSRGAAERSVSCGHWRHLLEYLRTAADLLNIASRCNIQKATQKKLEEYNRHVTGLIPSMESRKYENGSPKKKTTKTGIWVGTAAIGSSVPLLRAIPRDKSAKRGTAALGSSGPLGAHEALPNGRTCGNGHRRRTKTRNLHELSAKFCNEATSAKLKTSAMTESTRRGFTGWGGACVPAIDTYLTIFRPPMHPPPEEMQFRIERRKGESERAYESRLNLVRQRNCKMGIVQYVAEAKRERLASSESAEEIVGLLARLLTKHFFILREAATRGGERKNYMFIPESFRGLVSTNSGGIIPFKRIENVKGCEVVGRCRPRLISGSSRTRDVVYPRLGSLLTHILCYDFVLGSFANKFHIREEEASGRETRHRQIYNWKFARGGGGSTKKN</sequence>
<accession>A0A8J6HCB0</accession>
<name>A0A8J6HCB0_TENMO</name>